<dbReference type="EMBL" id="CP017708">
    <property type="protein sequence ID" value="AOY79825.1"/>
    <property type="molecule type" value="Genomic_DNA"/>
</dbReference>
<evidence type="ECO:0000313" key="1">
    <source>
        <dbReference type="EMBL" id="AOY79825.1"/>
    </source>
</evidence>
<evidence type="ECO:0000313" key="2">
    <source>
        <dbReference type="Proteomes" id="UP000176944"/>
    </source>
</evidence>
<gene>
    <name evidence="1" type="ORF">BJP36_07660</name>
</gene>
<proteinExistence type="predicted"/>
<protein>
    <submittedName>
        <fullName evidence="1">Uncharacterized protein</fullName>
    </submittedName>
</protein>
<accession>A0A1D9FWY8</accession>
<sequence length="61" mass="6180">MKVNNDDLAVTIPGQERLGMSDATNESPTIVSGLVNSAGKVFSAQGFTVSELVQIGGSGAL</sequence>
<dbReference type="AlphaFoldDB" id="A0A1D9FWY8"/>
<reference evidence="2" key="1">
    <citation type="submission" date="2016-10" db="EMBL/GenBank/DDBJ databases">
        <title>Comparative genomics uncovers the prolific and rare metabolic potential of the cyanobacterial genus Moorea.</title>
        <authorList>
            <person name="Leao T."/>
            <person name="Castelao G."/>
            <person name="Korobeynikov A."/>
            <person name="Monroe E.A."/>
            <person name="Podell S."/>
            <person name="Glukhov E."/>
            <person name="Allen E."/>
            <person name="Gerwick W.H."/>
            <person name="Gerwick L."/>
        </authorList>
    </citation>
    <scope>NUCLEOTIDE SEQUENCE [LARGE SCALE GENOMIC DNA]</scope>
    <source>
        <strain evidence="2">JHB</strain>
    </source>
</reference>
<dbReference type="Proteomes" id="UP000176944">
    <property type="component" value="Chromosome"/>
</dbReference>
<name>A0A1D9FWY8_MOOP1</name>
<organism evidence="1 2">
    <name type="scientific">Moorena producens (strain JHB)</name>
    <dbReference type="NCBI Taxonomy" id="1454205"/>
    <lineage>
        <taxon>Bacteria</taxon>
        <taxon>Bacillati</taxon>
        <taxon>Cyanobacteriota</taxon>
        <taxon>Cyanophyceae</taxon>
        <taxon>Coleofasciculales</taxon>
        <taxon>Coleofasciculaceae</taxon>
        <taxon>Moorena</taxon>
    </lineage>
</organism>